<dbReference type="SUPFAM" id="SSF48452">
    <property type="entry name" value="TPR-like"/>
    <property type="match status" value="1"/>
</dbReference>
<protein>
    <recommendedName>
        <fullName evidence="1">HTH cro/C1-type domain-containing protein</fullName>
    </recommendedName>
</protein>
<dbReference type="Pfam" id="PF21259">
    <property type="entry name" value="Rgg_C"/>
    <property type="match status" value="1"/>
</dbReference>
<organism evidence="2 3">
    <name type="scientific">Culicoidibacter larvae</name>
    <dbReference type="NCBI Taxonomy" id="2579976"/>
    <lineage>
        <taxon>Bacteria</taxon>
        <taxon>Bacillati</taxon>
        <taxon>Bacillota</taxon>
        <taxon>Culicoidibacteria</taxon>
        <taxon>Culicoidibacterales</taxon>
        <taxon>Culicoidibacteraceae</taxon>
        <taxon>Culicoidibacter</taxon>
    </lineage>
</organism>
<dbReference type="InterPro" id="IPR053163">
    <property type="entry name" value="HTH-type_regulator_Rgg"/>
</dbReference>
<evidence type="ECO:0000259" key="1">
    <source>
        <dbReference type="PROSITE" id="PS50943"/>
    </source>
</evidence>
<dbReference type="RefSeq" id="WP_138189685.1">
    <property type="nucleotide sequence ID" value="NZ_VBWP01000001.1"/>
</dbReference>
<sequence>MQQTNDFTKKLGATFHQIRINKRMSQTQVCADKFTQPTLANIEKGNIRTSYENCIHIANQLNIGLDELNYLVNNSKNTPVEEINSLMRGFSDAHTKERYEQIQKLCLKYYKATGNQAFKQLYKLVSARKIYIEDFDINQSRALILEIWDELKEMDKWYFFELRLLASVFLALPYESAIAVAKRAIADLETYNQIFETREIQVKFLINAALLSNMEHRYNEAIIWSKRALDFAYTNNLTSFLSGAYYQLFMSHYQNNDKSGAESALHQAIVLAFMHKHQHVLKKWRSQAKNICRYPEEKFDILIEKISQFLEKI</sequence>
<accession>A0A5R8QI17</accession>
<dbReference type="InterPro" id="IPR010057">
    <property type="entry name" value="Transcription_activator_Rgg_C"/>
</dbReference>
<dbReference type="SUPFAM" id="SSF47413">
    <property type="entry name" value="lambda repressor-like DNA-binding domains"/>
    <property type="match status" value="1"/>
</dbReference>
<comment type="caution">
    <text evidence="2">The sequence shown here is derived from an EMBL/GenBank/DDBJ whole genome shotgun (WGS) entry which is preliminary data.</text>
</comment>
<dbReference type="InterPro" id="IPR001387">
    <property type="entry name" value="Cro/C1-type_HTH"/>
</dbReference>
<dbReference type="OrthoDB" id="2360592at2"/>
<dbReference type="Gene3D" id="1.25.40.10">
    <property type="entry name" value="Tetratricopeptide repeat domain"/>
    <property type="match status" value="1"/>
</dbReference>
<reference evidence="2 3" key="1">
    <citation type="submission" date="2019-05" db="EMBL/GenBank/DDBJ databases">
        <title>Culicoidintestinum kansasii gen. nov., sp. nov. from the gastrointestinal tract of the biting midge, Culicoides sonorensis.</title>
        <authorList>
            <person name="Neupane S."/>
            <person name="Ghosh A."/>
            <person name="Gunther S."/>
            <person name="Martin K."/>
            <person name="Zurek L."/>
        </authorList>
    </citation>
    <scope>NUCLEOTIDE SEQUENCE [LARGE SCALE GENOMIC DNA]</scope>
    <source>
        <strain evidence="2 3">CS-1</strain>
    </source>
</reference>
<dbReference type="InterPro" id="IPR010982">
    <property type="entry name" value="Lambda_DNA-bd_dom_sf"/>
</dbReference>
<keyword evidence="3" id="KW-1185">Reference proteome</keyword>
<evidence type="ECO:0000313" key="3">
    <source>
        <dbReference type="Proteomes" id="UP000306912"/>
    </source>
</evidence>
<gene>
    <name evidence="2" type="ORF">FEZ08_00210</name>
</gene>
<feature type="domain" description="HTH cro/C1-type" evidence="1">
    <location>
        <begin position="17"/>
        <end position="68"/>
    </location>
</feature>
<dbReference type="AlphaFoldDB" id="A0A5R8QI17"/>
<proteinExistence type="predicted"/>
<name>A0A5R8QI17_9FIRM</name>
<dbReference type="GO" id="GO:0003677">
    <property type="term" value="F:DNA binding"/>
    <property type="evidence" value="ECO:0007669"/>
    <property type="project" value="InterPro"/>
</dbReference>
<dbReference type="CDD" id="cd00093">
    <property type="entry name" value="HTH_XRE"/>
    <property type="match status" value="1"/>
</dbReference>
<dbReference type="InParanoid" id="A0A5R8QI17"/>
<evidence type="ECO:0000313" key="2">
    <source>
        <dbReference type="EMBL" id="TLG77073.1"/>
    </source>
</evidence>
<dbReference type="EMBL" id="VBWP01000001">
    <property type="protein sequence ID" value="TLG77073.1"/>
    <property type="molecule type" value="Genomic_DNA"/>
</dbReference>
<dbReference type="InterPro" id="IPR011990">
    <property type="entry name" value="TPR-like_helical_dom_sf"/>
</dbReference>
<dbReference type="PANTHER" id="PTHR37038">
    <property type="entry name" value="TRANSCRIPTIONAL REGULATOR-RELATED"/>
    <property type="match status" value="1"/>
</dbReference>
<dbReference type="Proteomes" id="UP000306912">
    <property type="component" value="Unassembled WGS sequence"/>
</dbReference>
<dbReference type="PROSITE" id="PS50943">
    <property type="entry name" value="HTH_CROC1"/>
    <property type="match status" value="1"/>
</dbReference>